<organism evidence="2 3">
    <name type="scientific">Agrococcus baldri</name>
    <dbReference type="NCBI Taxonomy" id="153730"/>
    <lineage>
        <taxon>Bacteria</taxon>
        <taxon>Bacillati</taxon>
        <taxon>Actinomycetota</taxon>
        <taxon>Actinomycetes</taxon>
        <taxon>Micrococcales</taxon>
        <taxon>Microbacteriaceae</taxon>
        <taxon>Agrococcus</taxon>
    </lineage>
</organism>
<evidence type="ECO:0000313" key="2">
    <source>
        <dbReference type="EMBL" id="GEK78835.1"/>
    </source>
</evidence>
<sequence length="139" mass="15037">MEWCESHAVELPMPAEASPSCYRGTAAAATLAAWVIEWRLPRSSGGSRNRVAAPAIEWRLPRSSGGSRDRVAAPAIEWRLVPDTPLENREAPLRCRRRHSDSGGATQMREAPLRCGRRHSDAGAARGGAAQPKSISASR</sequence>
<feature type="region of interest" description="Disordered" evidence="1">
    <location>
        <begin position="89"/>
        <end position="139"/>
    </location>
</feature>
<accession>A0AA87RE92</accession>
<proteinExistence type="predicted"/>
<evidence type="ECO:0000256" key="1">
    <source>
        <dbReference type="SAM" id="MobiDB-lite"/>
    </source>
</evidence>
<reference evidence="2 3" key="1">
    <citation type="submission" date="2019-07" db="EMBL/GenBank/DDBJ databases">
        <title>Whole genome shotgun sequence of Agrococcus baldri NBRC 103055.</title>
        <authorList>
            <person name="Hosoyama A."/>
            <person name="Uohara A."/>
            <person name="Ohji S."/>
            <person name="Ichikawa N."/>
        </authorList>
    </citation>
    <scope>NUCLEOTIDE SEQUENCE [LARGE SCALE GENOMIC DNA]</scope>
    <source>
        <strain evidence="2 3">NBRC 103055</strain>
    </source>
</reference>
<gene>
    <name evidence="2" type="ORF">ABA31_01860</name>
</gene>
<name>A0AA87RE92_9MICO</name>
<comment type="caution">
    <text evidence="2">The sequence shown here is derived from an EMBL/GenBank/DDBJ whole genome shotgun (WGS) entry which is preliminary data.</text>
</comment>
<dbReference type="Proteomes" id="UP000321749">
    <property type="component" value="Unassembled WGS sequence"/>
</dbReference>
<protein>
    <submittedName>
        <fullName evidence="2">Uncharacterized protein</fullName>
    </submittedName>
</protein>
<evidence type="ECO:0000313" key="3">
    <source>
        <dbReference type="Proteomes" id="UP000321749"/>
    </source>
</evidence>
<keyword evidence="3" id="KW-1185">Reference proteome</keyword>
<dbReference type="AlphaFoldDB" id="A0AA87RE92"/>
<dbReference type="EMBL" id="BJUU01000001">
    <property type="protein sequence ID" value="GEK78835.1"/>
    <property type="molecule type" value="Genomic_DNA"/>
</dbReference>